<evidence type="ECO:0000313" key="2">
    <source>
        <dbReference type="EMBL" id="KAF7293030.1"/>
    </source>
</evidence>
<dbReference type="OrthoDB" id="3027646at2759"/>
<accession>A0A8H6S4K1</accession>
<name>A0A8H6S4K1_9AGAR</name>
<feature type="signal peptide" evidence="1">
    <location>
        <begin position="1"/>
        <end position="18"/>
    </location>
</feature>
<dbReference type="AlphaFoldDB" id="A0A8H6S4K1"/>
<dbReference type="RefSeq" id="XP_037215458.1">
    <property type="nucleotide sequence ID" value="XM_037368532.1"/>
</dbReference>
<gene>
    <name evidence="2" type="ORF">MIND_01202400</name>
</gene>
<protein>
    <submittedName>
        <fullName evidence="2">Uncharacterized protein</fullName>
    </submittedName>
</protein>
<reference evidence="2" key="1">
    <citation type="submission" date="2020-05" db="EMBL/GenBank/DDBJ databases">
        <title>Mycena genomes resolve the evolution of fungal bioluminescence.</title>
        <authorList>
            <person name="Tsai I.J."/>
        </authorList>
    </citation>
    <scope>NUCLEOTIDE SEQUENCE</scope>
    <source>
        <strain evidence="2">171206Taipei</strain>
    </source>
</reference>
<sequence length="302" mass="32812">MFHLRVLAAALLATNVLGLSPVGHTPTGQPIFRGPPGSTVVQSGRDMKVFTPNGTVIHVFEDVVRSQSKQTPRWIPRQELSTTEAFVTLTTSDALAFQTFNVSFVVPPEPATFESQIIYFSTGLQLLDDTGEPQQSLVVALQYGASVIDGGPFWTAVVLLQFLPSGGFFESFDPNANPAVNAGDRLSITIRNYPNGPQFPDSPETYYFIAALNNRPDILSFGVGWEMLPQKVALGVSEEGAFQPSDYPRGSLVFEDVSVNFTTGFPAVTWNIEQNSGTDVSMKIDKDGSRNAQVSIVFPDDL</sequence>
<evidence type="ECO:0000313" key="3">
    <source>
        <dbReference type="Proteomes" id="UP000636479"/>
    </source>
</evidence>
<organism evidence="2 3">
    <name type="scientific">Mycena indigotica</name>
    <dbReference type="NCBI Taxonomy" id="2126181"/>
    <lineage>
        <taxon>Eukaryota</taxon>
        <taxon>Fungi</taxon>
        <taxon>Dikarya</taxon>
        <taxon>Basidiomycota</taxon>
        <taxon>Agaricomycotina</taxon>
        <taxon>Agaricomycetes</taxon>
        <taxon>Agaricomycetidae</taxon>
        <taxon>Agaricales</taxon>
        <taxon>Marasmiineae</taxon>
        <taxon>Mycenaceae</taxon>
        <taxon>Mycena</taxon>
    </lineage>
</organism>
<dbReference type="GeneID" id="59351048"/>
<evidence type="ECO:0000256" key="1">
    <source>
        <dbReference type="SAM" id="SignalP"/>
    </source>
</evidence>
<keyword evidence="1" id="KW-0732">Signal</keyword>
<keyword evidence="3" id="KW-1185">Reference proteome</keyword>
<dbReference type="EMBL" id="JACAZF010000011">
    <property type="protein sequence ID" value="KAF7293030.1"/>
    <property type="molecule type" value="Genomic_DNA"/>
</dbReference>
<feature type="chain" id="PRO_5034905619" evidence="1">
    <location>
        <begin position="19"/>
        <end position="302"/>
    </location>
</feature>
<comment type="caution">
    <text evidence="2">The sequence shown here is derived from an EMBL/GenBank/DDBJ whole genome shotgun (WGS) entry which is preliminary data.</text>
</comment>
<dbReference type="Proteomes" id="UP000636479">
    <property type="component" value="Unassembled WGS sequence"/>
</dbReference>
<proteinExistence type="predicted"/>